<keyword evidence="2" id="KW-1185">Reference proteome</keyword>
<evidence type="ECO:0000313" key="2">
    <source>
        <dbReference type="Proteomes" id="UP000000689"/>
    </source>
</evidence>
<evidence type="ECO:0000313" key="1">
    <source>
        <dbReference type="EMBL" id="CCD26637.1"/>
    </source>
</evidence>
<sequence length="196" mass="22375">MSFPIELIASTQQDEDVFSFSLNNQSNINYMDKFHQQQNKNNIITPTFGQQSHNGDYEDQANLDEEEEIEDLNLDNGYGDVSLLNSPISYNNNMRTNQQEQEQEQENVRYEAYPTSSSNFNMFEEYSSAQDDIFEIDTQPSSAIQTPIIPNNNNNNNCSNEVSGSYSITSSSPYAKLAECYGNAAQQNYRLWLSSF</sequence>
<dbReference type="GeneID" id="11493491"/>
<reference evidence="1 2" key="1">
    <citation type="journal article" date="2011" name="Proc. Natl. Acad. Sci. U.S.A.">
        <title>Evolutionary erosion of yeast sex chromosomes by mating-type switching accidents.</title>
        <authorList>
            <person name="Gordon J.L."/>
            <person name="Armisen D."/>
            <person name="Proux-Wera E."/>
            <person name="Oheigeartaigh S.S."/>
            <person name="Byrne K.P."/>
            <person name="Wolfe K.H."/>
        </authorList>
    </citation>
    <scope>NUCLEOTIDE SEQUENCE [LARGE SCALE GENOMIC DNA]</scope>
    <source>
        <strain evidence="2">ATCC 10597 / BCRC 20456 / CBS 421 / NBRC 0211 / NRRL Y-12639</strain>
    </source>
</reference>
<gene>
    <name evidence="1" type="primary">NDAI0I00680</name>
    <name evidence="1" type="ordered locus">NDAI_0I00680</name>
</gene>
<protein>
    <submittedName>
        <fullName evidence="1">Uncharacterized protein</fullName>
    </submittedName>
</protein>
<dbReference type="HOGENOM" id="CLU_1578935_0_0_1"/>
<dbReference type="OMA" id="HIHENEM"/>
<name>G0WFS6_NAUDC</name>
<dbReference type="OrthoDB" id="4070639at2759"/>
<accession>G0WFS6</accession>
<dbReference type="RefSeq" id="XP_003671880.1">
    <property type="nucleotide sequence ID" value="XM_003671832.1"/>
</dbReference>
<organism evidence="1 2">
    <name type="scientific">Naumovozyma dairenensis (strain ATCC 10597 / BCRC 20456 / CBS 421 / NBRC 0211 / NRRL Y-12639)</name>
    <name type="common">Saccharomyces dairenensis</name>
    <dbReference type="NCBI Taxonomy" id="1071378"/>
    <lineage>
        <taxon>Eukaryota</taxon>
        <taxon>Fungi</taxon>
        <taxon>Dikarya</taxon>
        <taxon>Ascomycota</taxon>
        <taxon>Saccharomycotina</taxon>
        <taxon>Saccharomycetes</taxon>
        <taxon>Saccharomycetales</taxon>
        <taxon>Saccharomycetaceae</taxon>
        <taxon>Naumovozyma</taxon>
    </lineage>
</organism>
<proteinExistence type="predicted"/>
<dbReference type="AlphaFoldDB" id="G0WFS6"/>
<dbReference type="KEGG" id="ndi:NDAI_0I00680"/>
<dbReference type="Proteomes" id="UP000000689">
    <property type="component" value="Chromosome 9"/>
</dbReference>
<dbReference type="EMBL" id="HE580275">
    <property type="protein sequence ID" value="CCD26637.1"/>
    <property type="molecule type" value="Genomic_DNA"/>
</dbReference>